<sequence>MSPGSNTESYPVLAHIGLRENPRKNLNQVTCPDRESNPGHLVSLLDALTVTPQINRHPSPRKSKLSVEVIKLLQVPAASANNSTAQLEPQDEDDSSASGSDTSGHTTDASDF</sequence>
<proteinExistence type="predicted"/>
<protein>
    <submittedName>
        <fullName evidence="2">Uncharacterized protein</fullName>
    </submittedName>
</protein>
<dbReference type="EMBL" id="JAJSOF020000015">
    <property type="protein sequence ID" value="KAJ4440953.1"/>
    <property type="molecule type" value="Genomic_DNA"/>
</dbReference>
<feature type="compositionally biased region" description="Low complexity" evidence="1">
    <location>
        <begin position="96"/>
        <end position="112"/>
    </location>
</feature>
<name>A0ABQ8T3B2_PERAM</name>
<organism evidence="2 3">
    <name type="scientific">Periplaneta americana</name>
    <name type="common">American cockroach</name>
    <name type="synonym">Blatta americana</name>
    <dbReference type="NCBI Taxonomy" id="6978"/>
    <lineage>
        <taxon>Eukaryota</taxon>
        <taxon>Metazoa</taxon>
        <taxon>Ecdysozoa</taxon>
        <taxon>Arthropoda</taxon>
        <taxon>Hexapoda</taxon>
        <taxon>Insecta</taxon>
        <taxon>Pterygota</taxon>
        <taxon>Neoptera</taxon>
        <taxon>Polyneoptera</taxon>
        <taxon>Dictyoptera</taxon>
        <taxon>Blattodea</taxon>
        <taxon>Blattoidea</taxon>
        <taxon>Blattidae</taxon>
        <taxon>Blattinae</taxon>
        <taxon>Periplaneta</taxon>
    </lineage>
</organism>
<accession>A0ABQ8T3B2</accession>
<reference evidence="2 3" key="1">
    <citation type="journal article" date="2022" name="Allergy">
        <title>Genome assembly and annotation of Periplaneta americana reveal a comprehensive cockroach allergen profile.</title>
        <authorList>
            <person name="Wang L."/>
            <person name="Xiong Q."/>
            <person name="Saelim N."/>
            <person name="Wang L."/>
            <person name="Nong W."/>
            <person name="Wan A.T."/>
            <person name="Shi M."/>
            <person name="Liu X."/>
            <person name="Cao Q."/>
            <person name="Hui J.H.L."/>
            <person name="Sookrung N."/>
            <person name="Leung T.F."/>
            <person name="Tungtrongchitr A."/>
            <person name="Tsui S.K.W."/>
        </authorList>
    </citation>
    <scope>NUCLEOTIDE SEQUENCE [LARGE SCALE GENOMIC DNA]</scope>
    <source>
        <strain evidence="2">PWHHKU_190912</strain>
    </source>
</reference>
<gene>
    <name evidence="2" type="ORF">ANN_10802</name>
</gene>
<keyword evidence="3" id="KW-1185">Reference proteome</keyword>
<feature type="region of interest" description="Disordered" evidence="1">
    <location>
        <begin position="77"/>
        <end position="112"/>
    </location>
</feature>
<evidence type="ECO:0000313" key="3">
    <source>
        <dbReference type="Proteomes" id="UP001148838"/>
    </source>
</evidence>
<dbReference type="Proteomes" id="UP001148838">
    <property type="component" value="Unassembled WGS sequence"/>
</dbReference>
<comment type="caution">
    <text evidence="2">The sequence shown here is derived from an EMBL/GenBank/DDBJ whole genome shotgun (WGS) entry which is preliminary data.</text>
</comment>
<evidence type="ECO:0000256" key="1">
    <source>
        <dbReference type="SAM" id="MobiDB-lite"/>
    </source>
</evidence>
<evidence type="ECO:0000313" key="2">
    <source>
        <dbReference type="EMBL" id="KAJ4440953.1"/>
    </source>
</evidence>